<evidence type="ECO:0000256" key="1">
    <source>
        <dbReference type="PROSITE-ProRule" id="PRU00339"/>
    </source>
</evidence>
<dbReference type="Gene3D" id="1.25.40.10">
    <property type="entry name" value="Tetratricopeptide repeat domain"/>
    <property type="match status" value="1"/>
</dbReference>
<dbReference type="InterPro" id="IPR019734">
    <property type="entry name" value="TPR_rpt"/>
</dbReference>
<dbReference type="PROSITE" id="PS50005">
    <property type="entry name" value="TPR"/>
    <property type="match status" value="1"/>
</dbReference>
<dbReference type="GO" id="GO:0008236">
    <property type="term" value="F:serine-type peptidase activity"/>
    <property type="evidence" value="ECO:0007669"/>
    <property type="project" value="InterPro"/>
</dbReference>
<evidence type="ECO:0000256" key="2">
    <source>
        <dbReference type="SAM" id="SignalP"/>
    </source>
</evidence>
<evidence type="ECO:0000313" key="3">
    <source>
        <dbReference type="EMBL" id="CAI78567.1"/>
    </source>
</evidence>
<name>Q2YZZ8_9BACT</name>
<feature type="signal peptide" evidence="2">
    <location>
        <begin position="1"/>
        <end position="22"/>
    </location>
</feature>
<keyword evidence="1" id="KW-0802">TPR repeat</keyword>
<feature type="repeat" description="TPR" evidence="1">
    <location>
        <begin position="519"/>
        <end position="552"/>
    </location>
</feature>
<reference evidence="3" key="1">
    <citation type="journal article" date="2005" name="Environ. Microbiol.">
        <title>Lateral gene transfer and phylogenetic assignment of environmental fosmid clones.</title>
        <authorList>
            <person name="Nesbo C.L."/>
            <person name="Boucher Y."/>
            <person name="Dlutek M."/>
            <person name="Doolittle F.W."/>
        </authorList>
    </citation>
    <scope>NUCLEOTIDE SEQUENCE</scope>
</reference>
<dbReference type="Gene3D" id="3.90.226.10">
    <property type="entry name" value="2-enoyl-CoA Hydratase, Chain A, domain 1"/>
    <property type="match status" value="1"/>
</dbReference>
<dbReference type="InterPro" id="IPR029045">
    <property type="entry name" value="ClpP/crotonase-like_dom_sf"/>
</dbReference>
<dbReference type="Pfam" id="PF14559">
    <property type="entry name" value="TPR_19"/>
    <property type="match status" value="1"/>
</dbReference>
<keyword evidence="2" id="KW-0732">Signal</keyword>
<dbReference type="SUPFAM" id="SSF48452">
    <property type="entry name" value="TPR-like"/>
    <property type="match status" value="1"/>
</dbReference>
<dbReference type="SUPFAM" id="SSF52096">
    <property type="entry name" value="ClpP/crotonase"/>
    <property type="match status" value="1"/>
</dbReference>
<sequence>MTKPLPPSILAAVLLSIMSAIASSEPAHSPTGQVRPSGLTDRQWREDLAFLAKTVAEKHRHPFDRLARADFDKAVAVLDTAIPGSADHEIVVGLAKIVALLRDGHSRLTLPAGPASDAQSHTPTNAPTKGLFFHALPVRFYLFSDGLYIRTATPDHRELVGACVVRIGTMTADMALEAIRPAVHYDSEMWFKLVGPQYLRIPEVLHACGVTSVPGPTPVTFEKDGLETTVTLEPLPAGPEPAWVDWSDVSSTAKPLFMKNPGKPYWFEYLPRDKALYIQINSIQDDPGESLAAFSARMIDAARSASASKIVLDLRLNGGGNNYLNRGLVLALTGAGEYNRYGRLFTLIGRNTFSAAMSLVSALERWTETIFVGEPTGNTPSQYGDARRYILPHSGLTVRLSSVYWRDSSVDERRPWVAPHIGAEPSWADFAAGRDPALAAVLAFNAPDSLLEQLKEIFRQGGMEAASVHYFNHRNSPATAAVDTVPTLLAAAEFFVAEKRPAEALRLLQGAVVEYPESAACHLALGKRLVEMGNGREAIASIKRALEIIPGDPDAAAWLKKAEDLARTKK</sequence>
<proteinExistence type="predicted"/>
<dbReference type="AlphaFoldDB" id="Q2YZZ8"/>
<dbReference type="GO" id="GO:0006508">
    <property type="term" value="P:proteolysis"/>
    <property type="evidence" value="ECO:0007669"/>
    <property type="project" value="InterPro"/>
</dbReference>
<dbReference type="EMBL" id="AJ937765">
    <property type="protein sequence ID" value="CAI78567.1"/>
    <property type="molecule type" value="Genomic_DNA"/>
</dbReference>
<protein>
    <submittedName>
        <fullName evidence="3">Uncharacterized protein</fullName>
    </submittedName>
</protein>
<feature type="chain" id="PRO_5004219151" evidence="2">
    <location>
        <begin position="23"/>
        <end position="570"/>
    </location>
</feature>
<accession>Q2YZZ8</accession>
<organism evidence="3">
    <name type="scientific">uncultured Aminicenantes bacterium</name>
    <dbReference type="NCBI Taxonomy" id="174294"/>
    <lineage>
        <taxon>Bacteria</taxon>
        <taxon>Candidatus Aminicenantota</taxon>
        <taxon>environmental samples</taxon>
    </lineage>
</organism>
<dbReference type="InterPro" id="IPR011990">
    <property type="entry name" value="TPR-like_helical_dom_sf"/>
</dbReference>